<evidence type="ECO:0000313" key="9">
    <source>
        <dbReference type="Proteomes" id="UP000250462"/>
    </source>
</evidence>
<evidence type="ECO:0000313" key="8">
    <source>
        <dbReference type="EMBL" id="RAW12412.1"/>
    </source>
</evidence>
<evidence type="ECO:0000256" key="6">
    <source>
        <dbReference type="RuleBase" id="RU363076"/>
    </source>
</evidence>
<feature type="transmembrane region" description="Helical" evidence="6">
    <location>
        <begin position="16"/>
        <end position="35"/>
    </location>
</feature>
<evidence type="ECO:0000256" key="7">
    <source>
        <dbReference type="SAM" id="MobiDB-lite"/>
    </source>
</evidence>
<evidence type="ECO:0000256" key="1">
    <source>
        <dbReference type="ARBA" id="ARBA00004370"/>
    </source>
</evidence>
<dbReference type="PANTHER" id="PTHR23427:SF2">
    <property type="entry name" value="SURFEIT LOCUS PROTEIN 1"/>
    <property type="match status" value="1"/>
</dbReference>
<evidence type="ECO:0000256" key="2">
    <source>
        <dbReference type="ARBA" id="ARBA00007165"/>
    </source>
</evidence>
<accession>A0A329QLV3</accession>
<feature type="transmembrane region" description="Helical" evidence="6">
    <location>
        <begin position="213"/>
        <end position="234"/>
    </location>
</feature>
<evidence type="ECO:0000256" key="3">
    <source>
        <dbReference type="ARBA" id="ARBA00022692"/>
    </source>
</evidence>
<dbReference type="Proteomes" id="UP000250462">
    <property type="component" value="Unassembled WGS sequence"/>
</dbReference>
<dbReference type="PROSITE" id="PS51257">
    <property type="entry name" value="PROKAR_LIPOPROTEIN"/>
    <property type="match status" value="1"/>
</dbReference>
<keyword evidence="9" id="KW-1185">Reference proteome</keyword>
<evidence type="ECO:0000256" key="4">
    <source>
        <dbReference type="ARBA" id="ARBA00022989"/>
    </source>
</evidence>
<reference evidence="8 9" key="1">
    <citation type="submission" date="2018-06" db="EMBL/GenBank/DDBJ databases">
        <title>Phytoactinopolyspora halophila sp. nov., a novel halophilic actinomycete isolated from a saline soil in China.</title>
        <authorList>
            <person name="Tang S.-K."/>
        </authorList>
    </citation>
    <scope>NUCLEOTIDE SEQUENCE [LARGE SCALE GENOMIC DNA]</scope>
    <source>
        <strain evidence="8 9">YIM 96934</strain>
    </source>
</reference>
<organism evidence="8 9">
    <name type="scientific">Phytoactinopolyspora halophila</name>
    <dbReference type="NCBI Taxonomy" id="1981511"/>
    <lineage>
        <taxon>Bacteria</taxon>
        <taxon>Bacillati</taxon>
        <taxon>Actinomycetota</taxon>
        <taxon>Actinomycetes</taxon>
        <taxon>Jiangellales</taxon>
        <taxon>Jiangellaceae</taxon>
        <taxon>Phytoactinopolyspora</taxon>
    </lineage>
</organism>
<comment type="caution">
    <text evidence="8">The sequence shown here is derived from an EMBL/GenBank/DDBJ whole genome shotgun (WGS) entry which is preliminary data.</text>
</comment>
<name>A0A329QLV3_9ACTN</name>
<keyword evidence="4 6" id="KW-1133">Transmembrane helix</keyword>
<comment type="subcellular location">
    <subcellularLocation>
        <location evidence="6">Cell membrane</location>
        <topology evidence="6">Multi-pass membrane protein</topology>
    </subcellularLocation>
    <subcellularLocation>
        <location evidence="1">Membrane</location>
    </subcellularLocation>
</comment>
<keyword evidence="6" id="KW-1003">Cell membrane</keyword>
<proteinExistence type="inferred from homology"/>
<gene>
    <name evidence="8" type="ORF">DPM12_14690</name>
</gene>
<dbReference type="PANTHER" id="PTHR23427">
    <property type="entry name" value="SURFEIT LOCUS PROTEIN"/>
    <property type="match status" value="1"/>
</dbReference>
<dbReference type="GO" id="GO:0005886">
    <property type="term" value="C:plasma membrane"/>
    <property type="evidence" value="ECO:0007669"/>
    <property type="project" value="UniProtKB-SubCell"/>
</dbReference>
<dbReference type="EMBL" id="QMIG01000016">
    <property type="protein sequence ID" value="RAW12412.1"/>
    <property type="molecule type" value="Genomic_DNA"/>
</dbReference>
<evidence type="ECO:0000256" key="5">
    <source>
        <dbReference type="ARBA" id="ARBA00023136"/>
    </source>
</evidence>
<dbReference type="Pfam" id="PF02104">
    <property type="entry name" value="SURF1"/>
    <property type="match status" value="1"/>
</dbReference>
<dbReference type="CDD" id="cd06662">
    <property type="entry name" value="SURF1"/>
    <property type="match status" value="1"/>
</dbReference>
<comment type="similarity">
    <text evidence="2 6">Belongs to the SURF1 family.</text>
</comment>
<keyword evidence="3 6" id="KW-0812">Transmembrane</keyword>
<sequence>MVYGRFVYRFLATRRWLIRILAGIVLIVACVRLGMWQLDRDDERSARNDVIEDNASAAAVHPGELLDPAEPFDPEDEWRQVEVRGQYDAEHELVLRLRPLEGERGVRVITPLITETGTALLVNRGFYPSAEQIPEAPPPPDGDVEVVARLRASEDGEDVGGDLAAGHIRYVNVADIAEALPYPVYPAWAEAVSPIDDELVALPPPEVDPGPHLSYAIQWFIFAVIGVGGFVLLVRAEARERRAVTTAAAEDSDKLTNSAHLTPTEDVDRVS</sequence>
<protein>
    <recommendedName>
        <fullName evidence="6">SURF1-like protein</fullName>
    </recommendedName>
</protein>
<feature type="region of interest" description="Disordered" evidence="7">
    <location>
        <begin position="246"/>
        <end position="271"/>
    </location>
</feature>
<dbReference type="AlphaFoldDB" id="A0A329QLV3"/>
<keyword evidence="5 6" id="KW-0472">Membrane</keyword>
<dbReference type="InterPro" id="IPR002994">
    <property type="entry name" value="Surf1/Shy1"/>
</dbReference>
<dbReference type="PROSITE" id="PS50895">
    <property type="entry name" value="SURF1"/>
    <property type="match status" value="1"/>
</dbReference>
<dbReference type="InterPro" id="IPR045214">
    <property type="entry name" value="Surf1/Surf4"/>
</dbReference>